<organism evidence="1 2">
    <name type="scientific">Mytilus galloprovincialis</name>
    <name type="common">Mediterranean mussel</name>
    <dbReference type="NCBI Taxonomy" id="29158"/>
    <lineage>
        <taxon>Eukaryota</taxon>
        <taxon>Metazoa</taxon>
        <taxon>Spiralia</taxon>
        <taxon>Lophotrochozoa</taxon>
        <taxon>Mollusca</taxon>
        <taxon>Bivalvia</taxon>
        <taxon>Autobranchia</taxon>
        <taxon>Pteriomorphia</taxon>
        <taxon>Mytilida</taxon>
        <taxon>Mytiloidea</taxon>
        <taxon>Mytilidae</taxon>
        <taxon>Mytilinae</taxon>
        <taxon>Mytilus</taxon>
    </lineage>
</organism>
<dbReference type="OrthoDB" id="10393197at2759"/>
<comment type="caution">
    <text evidence="1">The sequence shown here is derived from an EMBL/GenBank/DDBJ whole genome shotgun (WGS) entry which is preliminary data.</text>
</comment>
<protein>
    <submittedName>
        <fullName evidence="1">Uncharacterized protein</fullName>
    </submittedName>
</protein>
<proteinExistence type="predicted"/>
<keyword evidence="2" id="KW-1185">Reference proteome</keyword>
<dbReference type="EMBL" id="UYJE01004296">
    <property type="protein sequence ID" value="VDI26832.1"/>
    <property type="molecule type" value="Genomic_DNA"/>
</dbReference>
<dbReference type="AlphaFoldDB" id="A0A8B6DXQ0"/>
<gene>
    <name evidence="1" type="ORF">MGAL_10B091155</name>
</gene>
<accession>A0A8B6DXQ0</accession>
<evidence type="ECO:0000313" key="1">
    <source>
        <dbReference type="EMBL" id="VDI26832.1"/>
    </source>
</evidence>
<dbReference type="Proteomes" id="UP000596742">
    <property type="component" value="Unassembled WGS sequence"/>
</dbReference>
<evidence type="ECO:0000313" key="2">
    <source>
        <dbReference type="Proteomes" id="UP000596742"/>
    </source>
</evidence>
<name>A0A8B6DXQ0_MYTGA</name>
<reference evidence="1" key="1">
    <citation type="submission" date="2018-11" db="EMBL/GenBank/DDBJ databases">
        <authorList>
            <person name="Alioto T."/>
            <person name="Alioto T."/>
        </authorList>
    </citation>
    <scope>NUCLEOTIDE SEQUENCE</scope>
</reference>
<sequence>MLSEREEHRDLLGAHSAVIVLKMIHKFRVMGIYASKVCKTNTIFIGGVIAHELGCEQKSVCDKLLKEYKATHTRPSTGKRTDNGYLVLCSAYCDYHDCNKDECKNVVRCKFAESFIPLKKVRNISKNSRKRIS</sequence>